<organism evidence="3 4">
    <name type="scientific">Nitrobacter hamburgensis (strain DSM 10229 / NCIMB 13809 / X14)</name>
    <dbReference type="NCBI Taxonomy" id="323097"/>
    <lineage>
        <taxon>Bacteria</taxon>
        <taxon>Pseudomonadati</taxon>
        <taxon>Pseudomonadota</taxon>
        <taxon>Alphaproteobacteria</taxon>
        <taxon>Hyphomicrobiales</taxon>
        <taxon>Nitrobacteraceae</taxon>
        <taxon>Nitrobacter</taxon>
    </lineage>
</organism>
<dbReference type="HOGENOM" id="CLU_036902_3_1_5"/>
<dbReference type="GO" id="GO:0004803">
    <property type="term" value="F:transposase activity"/>
    <property type="evidence" value="ECO:0007669"/>
    <property type="project" value="InterPro"/>
</dbReference>
<dbReference type="NCBIfam" id="NF033542">
    <property type="entry name" value="transpos_IS110"/>
    <property type="match status" value="1"/>
</dbReference>
<protein>
    <submittedName>
        <fullName evidence="3">Transposase IS116/IS110/IS902</fullName>
    </submittedName>
</protein>
<dbReference type="InterPro" id="IPR003346">
    <property type="entry name" value="Transposase_20"/>
</dbReference>
<evidence type="ECO:0000259" key="1">
    <source>
        <dbReference type="Pfam" id="PF01548"/>
    </source>
</evidence>
<dbReference type="PANTHER" id="PTHR33055">
    <property type="entry name" value="TRANSPOSASE FOR INSERTION SEQUENCE ELEMENT IS1111A"/>
    <property type="match status" value="1"/>
</dbReference>
<dbReference type="Pfam" id="PF01548">
    <property type="entry name" value="DEDD_Tnp_IS110"/>
    <property type="match status" value="1"/>
</dbReference>
<sequence>MTIETLGIDIAKNVFQLHGVNHHGCVVLKRRVMRDQLLDIVAQVERCTIVVEACTGAFCWARKFEALGHQVKIISPQYVKPFVRRQKNDGNDAEAICTAARQPHIPLVPKKTVEQQDIQALHRSRQRMVNHRTAVVSQIRGLLLDAGFAIAKSITRARRLVPEILSDLGNELTPLAREAIAELHDLFRDLDRRIAIFDKKIDAVFRGSERCQRIATIKGVGPKTATAIVAAIGDGSEFKNGRHLAAWIGLVPRQFSSVDRTTLMGISKRGSQHLRSLLVHGARAVVRTAPSKTDLNNQWVNQLRERRGFNRATVAVANKNARIIWAVLRTGEPHRAAF</sequence>
<dbReference type="GO" id="GO:0006313">
    <property type="term" value="P:DNA transposition"/>
    <property type="evidence" value="ECO:0007669"/>
    <property type="project" value="InterPro"/>
</dbReference>
<name>Q1QGM3_NITHX</name>
<evidence type="ECO:0000259" key="2">
    <source>
        <dbReference type="Pfam" id="PF02371"/>
    </source>
</evidence>
<dbReference type="PANTHER" id="PTHR33055:SF3">
    <property type="entry name" value="PUTATIVE TRANSPOSASE FOR IS117-RELATED"/>
    <property type="match status" value="1"/>
</dbReference>
<dbReference type="eggNOG" id="COG3547">
    <property type="taxonomic scope" value="Bacteria"/>
</dbReference>
<feature type="domain" description="Transposase IS110-like N-terminal" evidence="1">
    <location>
        <begin position="6"/>
        <end position="144"/>
    </location>
</feature>
<evidence type="ECO:0000313" key="3">
    <source>
        <dbReference type="EMBL" id="ABE64624.1"/>
    </source>
</evidence>
<dbReference type="EMBL" id="CP000319">
    <property type="protein sequence ID" value="ABE64624.1"/>
    <property type="molecule type" value="Genomic_DNA"/>
</dbReference>
<dbReference type="InterPro" id="IPR047650">
    <property type="entry name" value="Transpos_IS110"/>
</dbReference>
<proteinExistence type="predicted"/>
<gene>
    <name evidence="3" type="ordered locus">Nham_3943</name>
</gene>
<dbReference type="GO" id="GO:0003677">
    <property type="term" value="F:DNA binding"/>
    <property type="evidence" value="ECO:0007669"/>
    <property type="project" value="InterPro"/>
</dbReference>
<dbReference type="STRING" id="323097.Nham_3943"/>
<dbReference type="AlphaFoldDB" id="Q1QGM3"/>
<dbReference type="RefSeq" id="WP_011512254.1">
    <property type="nucleotide sequence ID" value="NC_007964.1"/>
</dbReference>
<feature type="domain" description="Transposase IS116/IS110/IS902 C-terminal" evidence="2">
    <location>
        <begin position="211"/>
        <end position="290"/>
    </location>
</feature>
<dbReference type="InterPro" id="IPR002525">
    <property type="entry name" value="Transp_IS110-like_N"/>
</dbReference>
<dbReference type="Proteomes" id="UP000001953">
    <property type="component" value="Chromosome"/>
</dbReference>
<dbReference type="OrthoDB" id="5289737at2"/>
<accession>Q1QGM3</accession>
<reference evidence="3 4" key="1">
    <citation type="submission" date="2006-03" db="EMBL/GenBank/DDBJ databases">
        <title>Complete sequence of chromosome of Nitrobacter hamburgensis X14.</title>
        <authorList>
            <consortium name="US DOE Joint Genome Institute"/>
            <person name="Copeland A."/>
            <person name="Lucas S."/>
            <person name="Lapidus A."/>
            <person name="Barry K."/>
            <person name="Detter J.C."/>
            <person name="Glavina del Rio T."/>
            <person name="Hammon N."/>
            <person name="Israni S."/>
            <person name="Dalin E."/>
            <person name="Tice H."/>
            <person name="Pitluck S."/>
            <person name="Chain P."/>
            <person name="Malfatti S."/>
            <person name="Shin M."/>
            <person name="Vergez L."/>
            <person name="Schmutz J."/>
            <person name="Larimer F."/>
            <person name="Land M."/>
            <person name="Hauser L."/>
            <person name="Kyrpides N."/>
            <person name="Ivanova N."/>
            <person name="Ward B."/>
            <person name="Arp D."/>
            <person name="Klotz M."/>
            <person name="Stein L."/>
            <person name="O'Mullan G."/>
            <person name="Starkenburg S."/>
            <person name="Sayavedra L."/>
            <person name="Poret-Peterson A.T."/>
            <person name="Gentry M.E."/>
            <person name="Bruce D."/>
            <person name="Richardson P."/>
        </authorList>
    </citation>
    <scope>NUCLEOTIDE SEQUENCE [LARGE SCALE GENOMIC DNA]</scope>
    <source>
        <strain evidence="4">DSM 10229 / NCIMB 13809 / X14</strain>
    </source>
</reference>
<keyword evidence="4" id="KW-1185">Reference proteome</keyword>
<dbReference type="Pfam" id="PF02371">
    <property type="entry name" value="Transposase_20"/>
    <property type="match status" value="1"/>
</dbReference>
<evidence type="ECO:0000313" key="4">
    <source>
        <dbReference type="Proteomes" id="UP000001953"/>
    </source>
</evidence>
<dbReference type="KEGG" id="nha:Nham_3943"/>